<keyword evidence="1" id="KW-0175">Coiled coil</keyword>
<evidence type="ECO:0000313" key="3">
    <source>
        <dbReference type="Proteomes" id="UP000006053"/>
    </source>
</evidence>
<reference evidence="2 3" key="2">
    <citation type="journal article" date="2015" name="J. Bacteriol.">
        <title>Genomic, proteomic, and biochemical analysis of the organohalide respiratory pathway in Desulfitobacterium dehalogenans.</title>
        <authorList>
            <person name="Kruse T."/>
            <person name="van de Pas B.A."/>
            <person name="Atteia A."/>
            <person name="Krab K."/>
            <person name="Hagen W.R."/>
            <person name="Goodwin L."/>
            <person name="Chain P."/>
            <person name="Boeren S."/>
            <person name="Maphosa F."/>
            <person name="Schraa G."/>
            <person name="de Vos W.M."/>
            <person name="van der Oost J."/>
            <person name="Smidt H."/>
            <person name="Stams A.J."/>
        </authorList>
    </citation>
    <scope>NUCLEOTIDE SEQUENCE [LARGE SCALE GENOMIC DNA]</scope>
    <source>
        <strain evidence="3">ATCC 51507 / DSM 9161 / JW/IU-DC1</strain>
    </source>
</reference>
<accession>I4A8T3</accession>
<evidence type="ECO:0000256" key="1">
    <source>
        <dbReference type="SAM" id="Coils"/>
    </source>
</evidence>
<gene>
    <name evidence="2" type="ordered locus">Desde_1981</name>
</gene>
<proteinExistence type="predicted"/>
<organism evidence="2 3">
    <name type="scientific">Desulfitobacterium dehalogenans (strain ATCC 51507 / DSM 9161 / JW/IU-DC1)</name>
    <dbReference type="NCBI Taxonomy" id="756499"/>
    <lineage>
        <taxon>Bacteria</taxon>
        <taxon>Bacillati</taxon>
        <taxon>Bacillota</taxon>
        <taxon>Clostridia</taxon>
        <taxon>Eubacteriales</taxon>
        <taxon>Desulfitobacteriaceae</taxon>
        <taxon>Desulfitobacterium</taxon>
    </lineage>
</organism>
<dbReference type="KEGG" id="ddh:Desde_1981"/>
<dbReference type="Proteomes" id="UP000006053">
    <property type="component" value="Chromosome"/>
</dbReference>
<sequence length="122" mass="14133">MDYLELIFKKLEGLEKGQERMESDIKGLRNGQVKMESDIKGLKNGQVKMESDIKGLKNGQEKMESDIKALRADNREIHRKLDNLSTKVDLTWQAVGELNEDHARIDLLEKRVDEIEKKLKII</sequence>
<feature type="coiled-coil region" evidence="1">
    <location>
        <begin position="53"/>
        <end position="118"/>
    </location>
</feature>
<evidence type="ECO:0000313" key="2">
    <source>
        <dbReference type="EMBL" id="AFM00368.1"/>
    </source>
</evidence>
<name>I4A8T3_DESDJ</name>
<dbReference type="AlphaFoldDB" id="I4A8T3"/>
<dbReference type="HOGENOM" id="CLU_2022988_0_0_9"/>
<reference evidence="3" key="1">
    <citation type="submission" date="2012-06" db="EMBL/GenBank/DDBJ databases">
        <title>Complete sequence of Desulfitobacterium dehalogenans ATCC 51507.</title>
        <authorList>
            <person name="Lucas S."/>
            <person name="Han J."/>
            <person name="Lapidus A."/>
            <person name="Cheng J.-F."/>
            <person name="Goodwin L."/>
            <person name="Pitluck S."/>
            <person name="Peters L."/>
            <person name="Ovchinnikova G."/>
            <person name="Teshima H."/>
            <person name="Detter J.C."/>
            <person name="Han C."/>
            <person name="Tapia R."/>
            <person name="Land M."/>
            <person name="Hauser L."/>
            <person name="Kyrpides N."/>
            <person name="Ivanova N."/>
            <person name="Pagani I."/>
            <person name="Kruse T."/>
            <person name="de Vos W.M."/>
            <person name="Smidt H."/>
            <person name="Woyke T."/>
        </authorList>
    </citation>
    <scope>NUCLEOTIDE SEQUENCE [LARGE SCALE GENOMIC DNA]</scope>
    <source>
        <strain evidence="3">ATCC 51507 / DSM 9161 / JW/IU-DC1</strain>
    </source>
</reference>
<keyword evidence="3" id="KW-1185">Reference proteome</keyword>
<dbReference type="RefSeq" id="WP_014793855.1">
    <property type="nucleotide sequence ID" value="NC_018017.1"/>
</dbReference>
<protein>
    <submittedName>
        <fullName evidence="2">Uncharacterized protein</fullName>
    </submittedName>
</protein>
<dbReference type="EMBL" id="CP003348">
    <property type="protein sequence ID" value="AFM00368.1"/>
    <property type="molecule type" value="Genomic_DNA"/>
</dbReference>
<dbReference type="Gene3D" id="1.10.287.1490">
    <property type="match status" value="1"/>
</dbReference>